<dbReference type="PROSITE" id="PS51295">
    <property type="entry name" value="CRM"/>
    <property type="match status" value="1"/>
</dbReference>
<keyword evidence="1 2" id="KW-0694">RNA-binding</keyword>
<dbReference type="EMBL" id="AZGK01000001">
    <property type="protein sequence ID" value="KRM47941.1"/>
    <property type="molecule type" value="Genomic_DNA"/>
</dbReference>
<dbReference type="Gene3D" id="3.30.110.60">
    <property type="entry name" value="YhbY-like"/>
    <property type="match status" value="1"/>
</dbReference>
<comment type="caution">
    <text evidence="4">The sequence shown here is derived from an EMBL/GenBank/DDBJ whole genome shotgun (WGS) entry which is preliminary data.</text>
</comment>
<dbReference type="PANTHER" id="PTHR40065">
    <property type="entry name" value="RNA-BINDING PROTEIN YHBY"/>
    <property type="match status" value="1"/>
</dbReference>
<dbReference type="SUPFAM" id="SSF75471">
    <property type="entry name" value="YhbY-like"/>
    <property type="match status" value="1"/>
</dbReference>
<organism evidence="4 5">
    <name type="scientific">Lentilactobacillus parabuchneri DSM 5707 = NBRC 107865</name>
    <dbReference type="NCBI Taxonomy" id="1423784"/>
    <lineage>
        <taxon>Bacteria</taxon>
        <taxon>Bacillati</taxon>
        <taxon>Bacillota</taxon>
        <taxon>Bacilli</taxon>
        <taxon>Lactobacillales</taxon>
        <taxon>Lactobacillaceae</taxon>
        <taxon>Lentilactobacillus</taxon>
    </lineage>
</organism>
<dbReference type="NCBIfam" id="TIGR00253">
    <property type="entry name" value="RNA_bind_YhbY"/>
    <property type="match status" value="1"/>
</dbReference>
<dbReference type="RefSeq" id="WP_057910430.1">
    <property type="nucleotide sequence ID" value="NZ_AZGK01000001.1"/>
</dbReference>
<dbReference type="Proteomes" id="UP000051957">
    <property type="component" value="Unassembled WGS sequence"/>
</dbReference>
<evidence type="ECO:0000256" key="2">
    <source>
        <dbReference type="PROSITE-ProRule" id="PRU00626"/>
    </source>
</evidence>
<proteinExistence type="predicted"/>
<reference evidence="4 5" key="1">
    <citation type="journal article" date="2015" name="Genome Announc.">
        <title>Expanding the biotechnology potential of lactobacilli through comparative genomics of 213 strains and associated genera.</title>
        <authorList>
            <person name="Sun Z."/>
            <person name="Harris H.M."/>
            <person name="McCann A."/>
            <person name="Guo C."/>
            <person name="Argimon S."/>
            <person name="Zhang W."/>
            <person name="Yang X."/>
            <person name="Jeffery I.B."/>
            <person name="Cooney J.C."/>
            <person name="Kagawa T.F."/>
            <person name="Liu W."/>
            <person name="Song Y."/>
            <person name="Salvetti E."/>
            <person name="Wrobel A."/>
            <person name="Rasinkangas P."/>
            <person name="Parkhill J."/>
            <person name="Rea M.C."/>
            <person name="O'Sullivan O."/>
            <person name="Ritari J."/>
            <person name="Douillard F.P."/>
            <person name="Paul Ross R."/>
            <person name="Yang R."/>
            <person name="Briner A.E."/>
            <person name="Felis G.E."/>
            <person name="de Vos W.M."/>
            <person name="Barrangou R."/>
            <person name="Klaenhammer T.R."/>
            <person name="Caufield P.W."/>
            <person name="Cui Y."/>
            <person name="Zhang H."/>
            <person name="O'Toole P.W."/>
        </authorList>
    </citation>
    <scope>NUCLEOTIDE SEQUENCE [LARGE SCALE GENOMIC DNA]</scope>
    <source>
        <strain evidence="4 5">DSM 5707</strain>
    </source>
</reference>
<feature type="domain" description="CRM" evidence="3">
    <location>
        <begin position="1"/>
        <end position="97"/>
    </location>
</feature>
<dbReference type="GeneID" id="69803894"/>
<name>A0A0R1Z0S1_9LACO</name>
<protein>
    <submittedName>
        <fullName evidence="4">RNA-binding, CRM domain-containing protein</fullName>
    </submittedName>
</protein>
<dbReference type="InterPro" id="IPR035920">
    <property type="entry name" value="YhbY-like_sf"/>
</dbReference>
<dbReference type="GO" id="GO:0003723">
    <property type="term" value="F:RNA binding"/>
    <property type="evidence" value="ECO:0007669"/>
    <property type="project" value="UniProtKB-UniRule"/>
</dbReference>
<dbReference type="PANTHER" id="PTHR40065:SF3">
    <property type="entry name" value="RNA-BINDING PROTEIN YHBY"/>
    <property type="match status" value="1"/>
</dbReference>
<dbReference type="PATRIC" id="fig|1423784.4.peg.423"/>
<gene>
    <name evidence="4" type="ORF">FC51_GL000426</name>
</gene>
<sequence length="103" mass="11597">MKLTGKQKRFLRANANRLRPIFEVGKNGLSPVWLEEITKALDSRELIKVNVLQNSTATVADIKDYIEAKSDIAVVQTIGKTLVLFKPSKDEKHQDLSTEVFSI</sequence>
<dbReference type="AlphaFoldDB" id="A0A0R1Z0S1"/>
<dbReference type="SMART" id="SM01103">
    <property type="entry name" value="CRS1_YhbY"/>
    <property type="match status" value="1"/>
</dbReference>
<accession>A0A0R1Z0S1</accession>
<dbReference type="InterPro" id="IPR051925">
    <property type="entry name" value="RNA-binding_domain"/>
</dbReference>
<evidence type="ECO:0000256" key="1">
    <source>
        <dbReference type="ARBA" id="ARBA00022884"/>
    </source>
</evidence>
<dbReference type="InterPro" id="IPR017924">
    <property type="entry name" value="RNA-binding_YhbY"/>
</dbReference>
<dbReference type="InterPro" id="IPR001890">
    <property type="entry name" value="RNA-binding_CRM"/>
</dbReference>
<evidence type="ECO:0000313" key="5">
    <source>
        <dbReference type="Proteomes" id="UP000051957"/>
    </source>
</evidence>
<dbReference type="Pfam" id="PF01985">
    <property type="entry name" value="CRS1_YhbY"/>
    <property type="match status" value="1"/>
</dbReference>
<evidence type="ECO:0000259" key="3">
    <source>
        <dbReference type="PROSITE" id="PS51295"/>
    </source>
</evidence>
<evidence type="ECO:0000313" key="4">
    <source>
        <dbReference type="EMBL" id="KRM47941.1"/>
    </source>
</evidence>